<dbReference type="AlphaFoldDB" id="A0AAD5KQ49"/>
<evidence type="ECO:0000313" key="4">
    <source>
        <dbReference type="Proteomes" id="UP001209540"/>
    </source>
</evidence>
<feature type="compositionally biased region" description="Basic and acidic residues" evidence="1">
    <location>
        <begin position="40"/>
        <end position="52"/>
    </location>
</feature>
<dbReference type="Proteomes" id="UP001209540">
    <property type="component" value="Unassembled WGS sequence"/>
</dbReference>
<keyword evidence="4" id="KW-1185">Reference proteome</keyword>
<name>A0AAD5KQ49_9FUNG</name>
<evidence type="ECO:0000259" key="2">
    <source>
        <dbReference type="Pfam" id="PF10338"/>
    </source>
</evidence>
<evidence type="ECO:0000256" key="1">
    <source>
        <dbReference type="SAM" id="MobiDB-lite"/>
    </source>
</evidence>
<feature type="compositionally biased region" description="Basic residues" evidence="1">
    <location>
        <begin position="79"/>
        <end position="102"/>
    </location>
</feature>
<reference evidence="3" key="2">
    <citation type="submission" date="2023-02" db="EMBL/GenBank/DDBJ databases">
        <authorList>
            <consortium name="DOE Joint Genome Institute"/>
            <person name="Mondo S.J."/>
            <person name="Chang Y."/>
            <person name="Wang Y."/>
            <person name="Ahrendt S."/>
            <person name="Andreopoulos W."/>
            <person name="Barry K."/>
            <person name="Beard J."/>
            <person name="Benny G.L."/>
            <person name="Blankenship S."/>
            <person name="Bonito G."/>
            <person name="Cuomo C."/>
            <person name="Desiro A."/>
            <person name="Gervers K.A."/>
            <person name="Hundley H."/>
            <person name="Kuo A."/>
            <person name="LaButti K."/>
            <person name="Lang B.F."/>
            <person name="Lipzen A."/>
            <person name="O'Donnell K."/>
            <person name="Pangilinan J."/>
            <person name="Reynolds N."/>
            <person name="Sandor L."/>
            <person name="Smith M.W."/>
            <person name="Tsang A."/>
            <person name="Grigoriev I.V."/>
            <person name="Stajich J.E."/>
            <person name="Spatafora J.W."/>
        </authorList>
    </citation>
    <scope>NUCLEOTIDE SEQUENCE</scope>
    <source>
        <strain evidence="3">RSA 2281</strain>
    </source>
</reference>
<dbReference type="InterPro" id="IPR019434">
    <property type="entry name" value="DUF2423"/>
</dbReference>
<accession>A0AAD5KQ49</accession>
<evidence type="ECO:0000313" key="3">
    <source>
        <dbReference type="EMBL" id="KAI9278424.1"/>
    </source>
</evidence>
<dbReference type="Pfam" id="PF10338">
    <property type="entry name" value="YBL028C_N"/>
    <property type="match status" value="1"/>
</dbReference>
<feature type="domain" description="DUF2423" evidence="2">
    <location>
        <begin position="1"/>
        <end position="44"/>
    </location>
</feature>
<dbReference type="EMBL" id="JAIXMP010000001">
    <property type="protein sequence ID" value="KAI9278424.1"/>
    <property type="molecule type" value="Genomic_DNA"/>
</dbReference>
<organism evidence="3 4">
    <name type="scientific">Phascolomyces articulosus</name>
    <dbReference type="NCBI Taxonomy" id="60185"/>
    <lineage>
        <taxon>Eukaryota</taxon>
        <taxon>Fungi</taxon>
        <taxon>Fungi incertae sedis</taxon>
        <taxon>Mucoromycota</taxon>
        <taxon>Mucoromycotina</taxon>
        <taxon>Mucoromycetes</taxon>
        <taxon>Mucorales</taxon>
        <taxon>Lichtheimiaceae</taxon>
        <taxon>Phascolomyces</taxon>
    </lineage>
</organism>
<protein>
    <recommendedName>
        <fullName evidence="2">DUF2423 domain-containing protein</fullName>
    </recommendedName>
</protein>
<dbReference type="PANTHER" id="PTHR28219">
    <property type="entry name" value="UPF0642 PROTEIN YBL028C"/>
    <property type="match status" value="1"/>
</dbReference>
<proteinExistence type="predicted"/>
<dbReference type="PANTHER" id="PTHR28219:SF1">
    <property type="entry name" value="UPF0642 PROTEIN YBL028C"/>
    <property type="match status" value="1"/>
</dbReference>
<sequence>MARSLRSQGKKRFRAIKRENVFKPVEDARLARLAEAQAKAAEKPKVGDHMEEEKLENDSMMDTTDETKKISTSGARNNKVARKLAKKKAKKAHKPKSTKNLF</sequence>
<reference evidence="3" key="1">
    <citation type="journal article" date="2022" name="IScience">
        <title>Evolution of zygomycete secretomes and the origins of terrestrial fungal ecologies.</title>
        <authorList>
            <person name="Chang Y."/>
            <person name="Wang Y."/>
            <person name="Mondo S."/>
            <person name="Ahrendt S."/>
            <person name="Andreopoulos W."/>
            <person name="Barry K."/>
            <person name="Beard J."/>
            <person name="Benny G.L."/>
            <person name="Blankenship S."/>
            <person name="Bonito G."/>
            <person name="Cuomo C."/>
            <person name="Desiro A."/>
            <person name="Gervers K.A."/>
            <person name="Hundley H."/>
            <person name="Kuo A."/>
            <person name="LaButti K."/>
            <person name="Lang B.F."/>
            <person name="Lipzen A."/>
            <person name="O'Donnell K."/>
            <person name="Pangilinan J."/>
            <person name="Reynolds N."/>
            <person name="Sandor L."/>
            <person name="Smith M.E."/>
            <person name="Tsang A."/>
            <person name="Grigoriev I.V."/>
            <person name="Stajich J.E."/>
            <person name="Spatafora J.W."/>
        </authorList>
    </citation>
    <scope>NUCLEOTIDE SEQUENCE</scope>
    <source>
        <strain evidence="3">RSA 2281</strain>
    </source>
</reference>
<comment type="caution">
    <text evidence="3">The sequence shown here is derived from an EMBL/GenBank/DDBJ whole genome shotgun (WGS) entry which is preliminary data.</text>
</comment>
<feature type="region of interest" description="Disordered" evidence="1">
    <location>
        <begin position="38"/>
        <end position="102"/>
    </location>
</feature>
<gene>
    <name evidence="3" type="ORF">BDA99DRAFT_554060</name>
</gene>